<feature type="site" description="May be catalytically important" evidence="2">
    <location>
        <position position="147"/>
    </location>
</feature>
<name>A0A2N7PJ61_9BACT</name>
<dbReference type="Gene3D" id="3.10.270.10">
    <property type="entry name" value="Urate Oxidase"/>
    <property type="match status" value="1"/>
</dbReference>
<evidence type="ECO:0000313" key="4">
    <source>
        <dbReference type="Proteomes" id="UP000235731"/>
    </source>
</evidence>
<comment type="similarity">
    <text evidence="2">Belongs to the GTP cyclohydrolase IV family.</text>
</comment>
<protein>
    <recommendedName>
        <fullName evidence="2">GTP cyclohydrolase FolE2</fullName>
        <ecNumber evidence="2">3.5.4.16</ecNumber>
    </recommendedName>
</protein>
<evidence type="ECO:0000256" key="1">
    <source>
        <dbReference type="ARBA" id="ARBA00022801"/>
    </source>
</evidence>
<gene>
    <name evidence="2" type="primary">folE2</name>
    <name evidence="3" type="ORF">C0197_04465</name>
</gene>
<comment type="catalytic activity">
    <reaction evidence="2">
        <text>GTP + H2O = 7,8-dihydroneopterin 3'-triphosphate + formate + H(+)</text>
        <dbReference type="Rhea" id="RHEA:17473"/>
        <dbReference type="ChEBI" id="CHEBI:15377"/>
        <dbReference type="ChEBI" id="CHEBI:15378"/>
        <dbReference type="ChEBI" id="CHEBI:15740"/>
        <dbReference type="ChEBI" id="CHEBI:37565"/>
        <dbReference type="ChEBI" id="CHEBI:58462"/>
        <dbReference type="EC" id="3.5.4.16"/>
    </reaction>
</comment>
<reference evidence="3 4" key="1">
    <citation type="submission" date="2018-01" db="EMBL/GenBank/DDBJ databases">
        <title>Metagenomic assembled genomes from two thermal pools in the Uzon Caldera, Kamchatka, Russia.</title>
        <authorList>
            <person name="Wilkins L."/>
            <person name="Ettinger C."/>
        </authorList>
    </citation>
    <scope>NUCLEOTIDE SEQUENCE [LARGE SCALE GENOMIC DNA]</scope>
    <source>
        <strain evidence="3">ZAV-15</strain>
    </source>
</reference>
<dbReference type="AlphaFoldDB" id="A0A2N7PJ61"/>
<keyword evidence="1 2" id="KW-0378">Hydrolase</keyword>
<dbReference type="Pfam" id="PF02649">
    <property type="entry name" value="GCHY-1"/>
    <property type="match status" value="1"/>
</dbReference>
<evidence type="ECO:0000313" key="3">
    <source>
        <dbReference type="EMBL" id="PMP62537.1"/>
    </source>
</evidence>
<dbReference type="InterPro" id="IPR003801">
    <property type="entry name" value="GTP_cyclohydrolase_FolE2/MptA"/>
</dbReference>
<dbReference type="GO" id="GO:0046654">
    <property type="term" value="P:tetrahydrofolate biosynthetic process"/>
    <property type="evidence" value="ECO:0007669"/>
    <property type="project" value="UniProtKB-UniRule"/>
</dbReference>
<comment type="pathway">
    <text evidence="2">Cofactor biosynthesis; 7,8-dihydroneopterin triphosphate biosynthesis; 7,8-dihydroneopterin triphosphate from GTP: step 1/1.</text>
</comment>
<comment type="caution">
    <text evidence="3">The sequence shown here is derived from an EMBL/GenBank/DDBJ whole genome shotgun (WGS) entry which is preliminary data.</text>
</comment>
<proteinExistence type="inferred from homology"/>
<dbReference type="HAMAP" id="MF_01527_B">
    <property type="entry name" value="GTP_cyclohydrol_B"/>
    <property type="match status" value="1"/>
</dbReference>
<dbReference type="GO" id="GO:0003934">
    <property type="term" value="F:GTP cyclohydrolase I activity"/>
    <property type="evidence" value="ECO:0007669"/>
    <property type="project" value="UniProtKB-UniRule"/>
</dbReference>
<accession>A0A2N7PJ61</accession>
<dbReference type="PANTHER" id="PTHR36445">
    <property type="entry name" value="GTP CYCLOHYDROLASE MPTA"/>
    <property type="match status" value="1"/>
</dbReference>
<dbReference type="UniPathway" id="UPA00848">
    <property type="reaction ID" value="UER00151"/>
</dbReference>
<dbReference type="NCBIfam" id="NF010200">
    <property type="entry name" value="PRK13674.1-1"/>
    <property type="match status" value="1"/>
</dbReference>
<dbReference type="Proteomes" id="UP000235731">
    <property type="component" value="Unassembled WGS sequence"/>
</dbReference>
<dbReference type="PANTHER" id="PTHR36445:SF1">
    <property type="entry name" value="GTP CYCLOHYDROLASE MPTA"/>
    <property type="match status" value="1"/>
</dbReference>
<evidence type="ECO:0000256" key="2">
    <source>
        <dbReference type="HAMAP-Rule" id="MF_01527"/>
    </source>
</evidence>
<dbReference type="EMBL" id="PNIE01000061">
    <property type="protein sequence ID" value="PMP62537.1"/>
    <property type="molecule type" value="Genomic_DNA"/>
</dbReference>
<organism evidence="3 4">
    <name type="scientific">Caldimicrobium thiodismutans</name>
    <dbReference type="NCBI Taxonomy" id="1653476"/>
    <lineage>
        <taxon>Bacteria</taxon>
        <taxon>Pseudomonadati</taxon>
        <taxon>Thermodesulfobacteriota</taxon>
        <taxon>Thermodesulfobacteria</taxon>
        <taxon>Thermodesulfobacteriales</taxon>
        <taxon>Thermodesulfobacteriaceae</taxon>
        <taxon>Caldimicrobium</taxon>
    </lineage>
</organism>
<comment type="function">
    <text evidence="2">Converts GTP to 7,8-dihydroneopterin triphosphate.</text>
</comment>
<dbReference type="InterPro" id="IPR022838">
    <property type="entry name" value="GTP_cyclohydrolase_FolE2"/>
</dbReference>
<sequence length="269" mass="31142">MKLPDVQSLEPSYQLPIEKVGIKNLRYPIKVLDRAKGFQATVGEFNLYVDLPSHFKGTHMSRFIEILNEFREEIHVKNINEILRKLKKRLNAKSAHLEVYFPYFIEKKAPVTGIPSLMEYQAFIIASLSQRRKDLIIGVKVPVMTLCPCSKSISEYGAHNQRGLVTVAVRSRKFIWLEELIEMAEESASSPIYPLLKRPDEKYVTEKAYENPKFVEDVVRGVAYKLLQRKEIYWFNVEAENMESIHGHNAYACITYPFKDYSSESSISK</sequence>
<dbReference type="EC" id="3.5.4.16" evidence="2"/>